<evidence type="ECO:0000256" key="1">
    <source>
        <dbReference type="PROSITE-ProRule" id="PRU00182"/>
    </source>
</evidence>
<keyword evidence="1" id="KW-0694">RNA-binding</keyword>
<reference evidence="4 5" key="1">
    <citation type="submission" date="2016-10" db="EMBL/GenBank/DDBJ databases">
        <authorList>
            <person name="de Groot N.N."/>
        </authorList>
    </citation>
    <scope>NUCLEOTIDE SEQUENCE [LARGE SCALE GENOMIC DNA]</scope>
    <source>
        <strain evidence="4 5">Nm1</strain>
    </source>
</reference>
<dbReference type="GO" id="GO:0003723">
    <property type="term" value="F:RNA binding"/>
    <property type="evidence" value="ECO:0007669"/>
    <property type="project" value="UniProtKB-KW"/>
</dbReference>
<evidence type="ECO:0008006" key="6">
    <source>
        <dbReference type="Google" id="ProtNLM"/>
    </source>
</evidence>
<evidence type="ECO:0000313" key="4">
    <source>
        <dbReference type="EMBL" id="SDY89265.1"/>
    </source>
</evidence>
<dbReference type="SUPFAM" id="SSF54285">
    <property type="entry name" value="MoaD/ThiS"/>
    <property type="match status" value="1"/>
</dbReference>
<dbReference type="InterPro" id="IPR002782">
    <property type="entry name" value="Mut7-C_RNAse_dom"/>
</dbReference>
<protein>
    <recommendedName>
        <fullName evidence="6">Twitching motility protein PilT</fullName>
    </recommendedName>
</protein>
<evidence type="ECO:0000259" key="3">
    <source>
        <dbReference type="Pfam" id="PF14451"/>
    </source>
</evidence>
<feature type="domain" description="Mut7-C RNAse" evidence="2">
    <location>
        <begin position="96"/>
        <end position="239"/>
    </location>
</feature>
<proteinExistence type="predicted"/>
<dbReference type="AlphaFoldDB" id="A0A1H3NLG4"/>
<name>A0A1H3NLG4_9PROT</name>
<organism evidence="4 5">
    <name type="scientific">Nitrosomonas halophila</name>
    <dbReference type="NCBI Taxonomy" id="44576"/>
    <lineage>
        <taxon>Bacteria</taxon>
        <taxon>Pseudomonadati</taxon>
        <taxon>Pseudomonadota</taxon>
        <taxon>Betaproteobacteria</taxon>
        <taxon>Nitrosomonadales</taxon>
        <taxon>Nitrosomonadaceae</taxon>
        <taxon>Nitrosomonas</taxon>
    </lineage>
</organism>
<dbReference type="Pfam" id="PF14451">
    <property type="entry name" value="Ub-Mut7C"/>
    <property type="match status" value="1"/>
</dbReference>
<dbReference type="EMBL" id="FNOY01000075">
    <property type="protein sequence ID" value="SDY89265.1"/>
    <property type="molecule type" value="Genomic_DNA"/>
</dbReference>
<dbReference type="InterPro" id="IPR027798">
    <property type="entry name" value="Ub_Mut7C"/>
</dbReference>
<accession>A0A1H3NLG4</accession>
<dbReference type="RefSeq" id="WP_090415629.1">
    <property type="nucleotide sequence ID" value="NZ_FNOY01000075.1"/>
</dbReference>
<evidence type="ECO:0000259" key="2">
    <source>
        <dbReference type="Pfam" id="PF01927"/>
    </source>
</evidence>
<dbReference type="InterPro" id="IPR016155">
    <property type="entry name" value="Mopterin_synth/thiamin_S_b"/>
</dbReference>
<dbReference type="Pfam" id="PF01927">
    <property type="entry name" value="Mut7-C"/>
    <property type="match status" value="1"/>
</dbReference>
<keyword evidence="5" id="KW-1185">Reference proteome</keyword>
<evidence type="ECO:0000313" key="5">
    <source>
        <dbReference type="Proteomes" id="UP000198640"/>
    </source>
</evidence>
<dbReference type="PANTHER" id="PTHR39081:SF1">
    <property type="entry name" value="MUT7-C RNASE DOMAIN-CONTAINING PROTEIN"/>
    <property type="match status" value="1"/>
</dbReference>
<dbReference type="PANTHER" id="PTHR39081">
    <property type="entry name" value="MUT7-C DOMAIN-CONTAINING PROTEIN"/>
    <property type="match status" value="1"/>
</dbReference>
<gene>
    <name evidence="4" type="ORF">SAMN05421881_10759</name>
</gene>
<dbReference type="Proteomes" id="UP000198640">
    <property type="component" value="Unassembled WGS sequence"/>
</dbReference>
<feature type="domain" description="Ubiquitin Mut7-C" evidence="3">
    <location>
        <begin position="1"/>
        <end position="78"/>
    </location>
</feature>
<dbReference type="PROSITE" id="PS50889">
    <property type="entry name" value="S4"/>
    <property type="match status" value="1"/>
</dbReference>
<sequence>MAQITIHFHHILNDFLAPAYRHREIVHRYDRKASVKDMIESFNVPHTEVERIVVNGQAVDFSYLMQDGDHIQVYPASANPGVPSPLPLRPEPPSPPRFIVDTNLGRLARYLRLLGLDCLYHNDYADAVIAQIASAQQRTVLTRDRSLLRRSLIVHGYFVRSDMPKTQVREVLARFDLYRSIDPLTRCTRCNGKLTATDKHQIAHRLEPLTKKYYDKFLSCPDCGQIYWQGSHFERVMQLIGQLLSHPKQLDTRRQ</sequence>
<dbReference type="OrthoDB" id="9797655at2"/>